<feature type="compositionally biased region" description="Low complexity" evidence="1">
    <location>
        <begin position="49"/>
        <end position="59"/>
    </location>
</feature>
<keyword evidence="2" id="KW-0472">Membrane</keyword>
<feature type="region of interest" description="Disordered" evidence="1">
    <location>
        <begin position="49"/>
        <end position="72"/>
    </location>
</feature>
<evidence type="ECO:0000256" key="2">
    <source>
        <dbReference type="SAM" id="Phobius"/>
    </source>
</evidence>
<keyword evidence="2" id="KW-1133">Transmembrane helix</keyword>
<dbReference type="EMBL" id="CM029052">
    <property type="protein sequence ID" value="KAG2558418.1"/>
    <property type="molecule type" value="Genomic_DNA"/>
</dbReference>
<name>A0A8T0PBS0_PANVG</name>
<reference evidence="4" key="1">
    <citation type="submission" date="2020-05" db="EMBL/GenBank/DDBJ databases">
        <title>WGS assembly of Panicum virgatum.</title>
        <authorList>
            <person name="Lovell J.T."/>
            <person name="Jenkins J."/>
            <person name="Shu S."/>
            <person name="Juenger T.E."/>
            <person name="Schmutz J."/>
        </authorList>
    </citation>
    <scope>NUCLEOTIDE SEQUENCE</scope>
    <source>
        <strain evidence="4">AP13</strain>
    </source>
</reference>
<dbReference type="Proteomes" id="UP000823388">
    <property type="component" value="Chromosome 8N"/>
</dbReference>
<keyword evidence="2" id="KW-0812">Transmembrane</keyword>
<sequence length="313" mass="33674">MAPLLAAAAAVAVLLVGVAAALLALAPLHAAQPRRPVVVALALPRAPVPRPLSSSEPASRQPPRPSSCSRRSHSSTQCRLLCWSPWRLHASTQRLQSSPSCSRRRSHASTQRRLLPWSPWRSHCVLQLQGHRSPSSPSCSRRLPWSWWRSHCVRHEQGHRLLPSSSVAAALHHAALLLPPVPSVAALAPLSALAPALVLFLILILATVVALAHALGHPPRLVLVAARASAPALAPPGAAERVRVLVLVLPSLPALALALRLPPRVLLILPPTPFPAPREATRHLPHGAEEICQEEGQGFRRCRIHSRRVVVAK</sequence>
<dbReference type="AlphaFoldDB" id="A0A8T0PBS0"/>
<gene>
    <name evidence="4" type="ORF">PVAP13_8NG112802</name>
</gene>
<proteinExistence type="predicted"/>
<keyword evidence="5" id="KW-1185">Reference proteome</keyword>
<evidence type="ECO:0000256" key="3">
    <source>
        <dbReference type="SAM" id="SignalP"/>
    </source>
</evidence>
<accession>A0A8T0PBS0</accession>
<feature type="chain" id="PRO_5035935194" evidence="3">
    <location>
        <begin position="21"/>
        <end position="313"/>
    </location>
</feature>
<feature type="transmembrane region" description="Helical" evidence="2">
    <location>
        <begin position="192"/>
        <end position="212"/>
    </location>
</feature>
<evidence type="ECO:0000256" key="1">
    <source>
        <dbReference type="SAM" id="MobiDB-lite"/>
    </source>
</evidence>
<comment type="caution">
    <text evidence="4">The sequence shown here is derived from an EMBL/GenBank/DDBJ whole genome shotgun (WGS) entry which is preliminary data.</text>
</comment>
<evidence type="ECO:0000313" key="4">
    <source>
        <dbReference type="EMBL" id="KAG2558418.1"/>
    </source>
</evidence>
<evidence type="ECO:0000313" key="5">
    <source>
        <dbReference type="Proteomes" id="UP000823388"/>
    </source>
</evidence>
<feature type="signal peptide" evidence="3">
    <location>
        <begin position="1"/>
        <end position="20"/>
    </location>
</feature>
<keyword evidence="3" id="KW-0732">Signal</keyword>
<organism evidence="4 5">
    <name type="scientific">Panicum virgatum</name>
    <name type="common">Blackwell switchgrass</name>
    <dbReference type="NCBI Taxonomy" id="38727"/>
    <lineage>
        <taxon>Eukaryota</taxon>
        <taxon>Viridiplantae</taxon>
        <taxon>Streptophyta</taxon>
        <taxon>Embryophyta</taxon>
        <taxon>Tracheophyta</taxon>
        <taxon>Spermatophyta</taxon>
        <taxon>Magnoliopsida</taxon>
        <taxon>Liliopsida</taxon>
        <taxon>Poales</taxon>
        <taxon>Poaceae</taxon>
        <taxon>PACMAD clade</taxon>
        <taxon>Panicoideae</taxon>
        <taxon>Panicodae</taxon>
        <taxon>Paniceae</taxon>
        <taxon>Panicinae</taxon>
        <taxon>Panicum</taxon>
        <taxon>Panicum sect. Hiantes</taxon>
    </lineage>
</organism>
<protein>
    <submittedName>
        <fullName evidence="4">Uncharacterized protein</fullName>
    </submittedName>
</protein>